<gene>
    <name evidence="2" type="ORF">AAFH96_18475</name>
</gene>
<evidence type="ECO:0000256" key="1">
    <source>
        <dbReference type="SAM" id="MobiDB-lite"/>
    </source>
</evidence>
<keyword evidence="3" id="KW-1185">Reference proteome</keyword>
<protein>
    <submittedName>
        <fullName evidence="2">Uncharacterized protein</fullName>
    </submittedName>
</protein>
<comment type="caution">
    <text evidence="2">The sequence shown here is derived from an EMBL/GenBank/DDBJ whole genome shotgun (WGS) entry which is preliminary data.</text>
</comment>
<organism evidence="2 3">
    <name type="scientific">Polymorphospora lycopeni</name>
    <dbReference type="NCBI Taxonomy" id="3140240"/>
    <lineage>
        <taxon>Bacteria</taxon>
        <taxon>Bacillati</taxon>
        <taxon>Actinomycetota</taxon>
        <taxon>Actinomycetes</taxon>
        <taxon>Micromonosporales</taxon>
        <taxon>Micromonosporaceae</taxon>
        <taxon>Polymorphospora</taxon>
    </lineage>
</organism>
<accession>A0ABV5CTJ4</accession>
<feature type="region of interest" description="Disordered" evidence="1">
    <location>
        <begin position="538"/>
        <end position="572"/>
    </location>
</feature>
<name>A0ABV5CTJ4_9ACTN</name>
<evidence type="ECO:0000313" key="3">
    <source>
        <dbReference type="Proteomes" id="UP001582793"/>
    </source>
</evidence>
<reference evidence="2 3" key="1">
    <citation type="submission" date="2024-04" db="EMBL/GenBank/DDBJ databases">
        <title>Polymorphospora sp. isolated from Baiyangdian Lake in Xiong'an New Area.</title>
        <authorList>
            <person name="Zhang X."/>
            <person name="Liu J."/>
        </authorList>
    </citation>
    <scope>NUCLEOTIDE SEQUENCE [LARGE SCALE GENOMIC DNA]</scope>
    <source>
        <strain evidence="2 3">2-325</strain>
    </source>
</reference>
<sequence>MHTARRETMARRLRQLSQVGDSTVDLVGSWGDVFAPADLAHRSRTDPADPELRLALANFFLGPPEPGQSRRMKVYRLIDEHRPDIVVDALGSATSCSYASDTQQAQHDLLELANAAAGRGRVDHDEGSGKARTEVLVEAALSLQIPIIHRYVEALGMAIRDFGVARVIKVSTTGLGGMGYNCPYTHGSVTETGLSGALVEKLAAAGVLHQLLWNLHHTAGCEISLVVPSALIGWEAVQHGPYVSRGRPVVAQDCPTPVKIRYDLPLAEQELPRSDADEDQTEMVFVPSGDSSTYSRAEMSLSTALGQFESVTREEVAAAVLETMRGSTRFDLLTAMDSAAMQPSYLAAHIRFSVLTSMRDLEAVTRQPSIVSGNLGPAISKDLLELHLICSAAGTLQDAGTMSPDLLADTTVERLRTDGYLRRQILSIGLAVLLPGDMWMAGRRLSVPRQIHGGMRLTRRRIEDWTRQGWIDLRPRNIARWQTHIRGIERHRSALKSLLAIDGRQFDVGEVLAYHYTLTGRARRWTLNGIGADNEGILEGPAPHASGRGADDLSGTAPQPVPQSIGDSEKSG</sequence>
<proteinExistence type="predicted"/>
<dbReference type="EMBL" id="JBCGDC010000050">
    <property type="protein sequence ID" value="MFB6395074.1"/>
    <property type="molecule type" value="Genomic_DNA"/>
</dbReference>
<dbReference type="Proteomes" id="UP001582793">
    <property type="component" value="Unassembled WGS sequence"/>
</dbReference>
<evidence type="ECO:0000313" key="2">
    <source>
        <dbReference type="EMBL" id="MFB6395074.1"/>
    </source>
</evidence>
<dbReference type="RefSeq" id="WP_375735018.1">
    <property type="nucleotide sequence ID" value="NZ_JBCGDC010000050.1"/>
</dbReference>